<name>A0A2A9MAS0_BESBE</name>
<feature type="region of interest" description="Disordered" evidence="2">
    <location>
        <begin position="1197"/>
        <end position="1241"/>
    </location>
</feature>
<dbReference type="EMBL" id="NWUJ01000007">
    <property type="protein sequence ID" value="PFH34304.1"/>
    <property type="molecule type" value="Genomic_DNA"/>
</dbReference>
<evidence type="ECO:0000259" key="3">
    <source>
        <dbReference type="Pfam" id="PF09758"/>
    </source>
</evidence>
<feature type="compositionally biased region" description="Polar residues" evidence="2">
    <location>
        <begin position="444"/>
        <end position="455"/>
    </location>
</feature>
<feature type="compositionally biased region" description="Basic and acidic residues" evidence="2">
    <location>
        <begin position="1555"/>
        <end position="1565"/>
    </location>
</feature>
<organism evidence="4 5">
    <name type="scientific">Besnoitia besnoiti</name>
    <name type="common">Apicomplexan protozoan</name>
    <dbReference type="NCBI Taxonomy" id="94643"/>
    <lineage>
        <taxon>Eukaryota</taxon>
        <taxon>Sar</taxon>
        <taxon>Alveolata</taxon>
        <taxon>Apicomplexa</taxon>
        <taxon>Conoidasida</taxon>
        <taxon>Coccidia</taxon>
        <taxon>Eucoccidiorida</taxon>
        <taxon>Eimeriorina</taxon>
        <taxon>Sarcocystidae</taxon>
        <taxon>Besnoitia</taxon>
    </lineage>
</organism>
<evidence type="ECO:0000256" key="2">
    <source>
        <dbReference type="SAM" id="MobiDB-lite"/>
    </source>
</evidence>
<feature type="compositionally biased region" description="Basic and acidic residues" evidence="2">
    <location>
        <begin position="580"/>
        <end position="601"/>
    </location>
</feature>
<feature type="region of interest" description="Disordered" evidence="2">
    <location>
        <begin position="2013"/>
        <end position="2182"/>
    </location>
</feature>
<feature type="compositionally biased region" description="Basic residues" evidence="2">
    <location>
        <begin position="1805"/>
        <end position="1814"/>
    </location>
</feature>
<feature type="compositionally biased region" description="Basic and acidic residues" evidence="2">
    <location>
        <begin position="614"/>
        <end position="679"/>
    </location>
</feature>
<feature type="region of interest" description="Disordered" evidence="2">
    <location>
        <begin position="1146"/>
        <end position="1185"/>
    </location>
</feature>
<dbReference type="Proteomes" id="UP000224006">
    <property type="component" value="Unassembled WGS sequence"/>
</dbReference>
<dbReference type="PANTHER" id="PTHR21481:SF0">
    <property type="entry name" value="PROTEIN CLEC16A"/>
    <property type="match status" value="1"/>
</dbReference>
<dbReference type="KEGG" id="bbes:BESB_074560"/>
<dbReference type="Pfam" id="PF09758">
    <property type="entry name" value="FPL"/>
    <property type="match status" value="1"/>
</dbReference>
<feature type="compositionally biased region" description="Polar residues" evidence="2">
    <location>
        <begin position="1216"/>
        <end position="1230"/>
    </location>
</feature>
<feature type="compositionally biased region" description="Acidic residues" evidence="2">
    <location>
        <begin position="602"/>
        <end position="613"/>
    </location>
</feature>
<feature type="domain" description="FPL" evidence="3">
    <location>
        <begin position="61"/>
        <end position="210"/>
    </location>
</feature>
<evidence type="ECO:0000313" key="4">
    <source>
        <dbReference type="EMBL" id="PFH34304.1"/>
    </source>
</evidence>
<feature type="compositionally biased region" description="Low complexity" evidence="2">
    <location>
        <begin position="480"/>
        <end position="498"/>
    </location>
</feature>
<sequence>MWFWGGGGGGAPAGALKEATNPHASNKQDFYTEAHLQALFDALQAFGSIDDRTRDAAVEILRQIAELLVWGERHKNEAFFDIFCEQNILSYFVEVVAQPRVASAVKVQVLQTLSILVQNTHRKTAIYYLFSNNYINTLLSTAYDFSNEEVVAWYVSFIKSLSLLVTEETVKLFLNRRAPSFPVFSEAVKFFIHRDSMVRTHVRTVTLSIFKIREPIVEEFIVKHSAVFSHIACYLRAQWADRCRALRACRRRVSPSPSLYLARPHASRGLQGSSPSSSQYAAPAASPPPGSPAWTGPSLASSLASLRSGFAECEEFLDYIQDIFGIGVEVYNAILVERLLLYTYLPVFVGCLCRQASPVAQVGRFAFPDNHAPPARLATSSFAGRGDALRFAPSVSLPSLPRRVVSEETVTDSSSSLARHHSDGIVRCSLGSFSSFGPPPSFREGTQSVESQSPGLTPRRHHSLSSPTVYSRLRVKRRSQQTPQAPPSSSSSRSPSSPSRRRERAEASRSVSSSSPASSRHSESSDDAQAASRRSSEKENEGFLGGRCLARDISSLTGKASWARWKSPWSRKGRSGKASGGRDKAEDDKRETAGEDDRREPEGEDAEGDDKEESAERPLAPRECRRKGDGKRVDDGERKVRPMDTRREGGAEDVEHASDKAKASEEESARHHDGDEEWKIASSRTQRQRDDSHASSSPRREERPRRASCGDRSSSDSASAPPEGARESDRPRKNATRRSDAEDAKRESDAEKTRRPRGRRDGGKTKRRSESREREKARRRQEREQRLSRKHSQGRSSSQSSSLPFNVAAAASSPGLTSKQPQSSTGASGDEDVTHQLVALWLLIQTFTTIENPNLLRPVLALLLLPRVPQSLLLLASAPSPATPAAYVALESPAQCAGKVETFLPENEAGVAEARQRAQDGAADGAAPHRGVGEEQQGGGLSTDTQGGEAMHAPEGVEGGEKAAFHSLEAEKSRGRQDEEDAQNGDGQRGTPLRSQSSLEPVVGGKGDAGDIEQGPQQEGGGAAPHSGQRQSAAEATERIEARTGETLEGETGEGDLQADVTQAASSSPRMASLEGETRRLDFASPEGPLAFPEVASPAPLAPPDAASTNSPRPDLQTRLCESPGAPRAGRPFFMRTAYGRDAEASGPLASKFGELGARQTSPPTSAADAAVRVSSGGSSRPGSSFFHEKLRALRSMATAGGASSRGRQAPPWVGTSGSERGDTSSSPSSLEGADADPPRVRGAPLLSLLVVFQRRGERGRERVAGCWRGGGHARSKRVDRGPRARPAGETAEGDGGREAPCARQKASAEAALTVWASPRQADADEGAEASAEGTVPMPGRETRAARGGRRRLRARSEATKARRVSVEGCGEAPDACRPDVQWTAPGSASACSRYSGDEADAEGVGSEDEDASVWVENPYREALERLVSAEFVGKMRRDTSVLLGGALLHVVLCHPSVTAVFLQNAGVLPSLRFRSVRRRNRAAPAEFARGASFSLSPCPSYVSSSLSLTPSPPSPPSLADAASSSFVFSSPFVTLHGHISSSASFVSLPTRLDAEPDEAGRDTNEALEGLPFQSRRRMEAESAAKGEETSGNDADGEAKETPQDGAGDSQAVAESGEQRQGEEVGMPQGAAQEAAQSESGEACENETGRARTAALEVGEKGDEEVAQPRAGLEEAEQRAAQNGDEQADSANVPGTASLGEDSDTNFRVSCRWTLLSNILDVVTEHASEEFLRPVTVALMSRLVGLVLLSTLARLRRSAIVPPFLARSSPSAFCPCPSAASPSSAAAREGEPASTPPARGLPGGAKRRSGKTRGRRQARLLLQLLQESLARVARAAQHLKKATASAVQAALIHADAQAQAASKGVGSMNAPVDLFWEEWESLKNAPALDLSALSRDLRLLLPPSLAGVQQSNVASSRKGGAADGFIWREAATPHEAQRRAVHEWLIVRQLCKDVAAVASLYQSPAPASVSVASPSSGWPSPLLLERLSAEGCTVLLRAAGGEDDGFYRRLRAAESECEDQEEESEESDSEDGRDDEPRRGDSENGDGSQGGGGGRGGLGGGVSRSAPQAKTSSDNAGATREGGATRREQKAPEGRHAHAAEGEADRGRGRTRLSDRHHEVGSPHSAGEKGAETGAAGDSRGRLGPESRGGETDLAPGTEESERSSPSGSSPPQARNADPREPAVAESYAFLLKKEEDTKGGQLASSNAEGAPVGIEQTEGSVSVWLADRNFIRCFVDTAGGLATRYFLQSETHALLVSPSHTTPGSADVRTACPLGSIDCRVDPTNSRCLHLLLFASAPPPGDAVWTSTPQRSLDLEEDATRLAASSALASPCAAHRPSRRHTLKALTLQVAPALGSCAARRGSGPDALSLALSPASWAPRACTGRSRDAVGATAAPAAPASSWLSASLPPGASAPACGWYCGRGGGEREGAQSCARPTHWVLRIAFDDTLRCCIVAKSIQEGRHRARTAFRRFIDRFLEDANADDSLLFTSPFAFPPPAWNSFAASFSSPEIVCPKGAAL</sequence>
<feature type="compositionally biased region" description="Polar residues" evidence="2">
    <location>
        <begin position="814"/>
        <end position="827"/>
    </location>
</feature>
<feature type="compositionally biased region" description="Low complexity" evidence="2">
    <location>
        <begin position="1096"/>
        <end position="1108"/>
    </location>
</feature>
<feature type="region of interest" description="Disordered" evidence="2">
    <location>
        <begin position="1778"/>
        <end position="1814"/>
    </location>
</feature>
<dbReference type="InterPro" id="IPR039272">
    <property type="entry name" value="CLEC16A/TT9"/>
</dbReference>
<evidence type="ECO:0000256" key="1">
    <source>
        <dbReference type="ARBA" id="ARBA00023006"/>
    </source>
</evidence>
<dbReference type="GeneID" id="40312382"/>
<proteinExistence type="predicted"/>
<dbReference type="GO" id="GO:0016197">
    <property type="term" value="P:endosomal transport"/>
    <property type="evidence" value="ECO:0007669"/>
    <property type="project" value="TreeGrafter"/>
</dbReference>
<dbReference type="VEuPathDB" id="ToxoDB:BESB_074560"/>
<feature type="region of interest" description="Disordered" evidence="2">
    <location>
        <begin position="437"/>
        <end position="543"/>
    </location>
</feature>
<feature type="compositionally biased region" description="Basic and acidic residues" evidence="2">
    <location>
        <begin position="687"/>
        <end position="709"/>
    </location>
</feature>
<feature type="compositionally biased region" description="Low complexity" evidence="2">
    <location>
        <begin position="267"/>
        <end position="284"/>
    </location>
</feature>
<feature type="region of interest" description="Disordered" evidence="2">
    <location>
        <begin position="555"/>
        <end position="830"/>
    </location>
</feature>
<feature type="compositionally biased region" description="Low complexity" evidence="2">
    <location>
        <begin position="1629"/>
        <end position="1643"/>
    </location>
</feature>
<dbReference type="SUPFAM" id="SSF48371">
    <property type="entry name" value="ARM repeat"/>
    <property type="match status" value="1"/>
</dbReference>
<feature type="compositionally biased region" description="Gly residues" evidence="2">
    <location>
        <begin position="2047"/>
        <end position="2062"/>
    </location>
</feature>
<feature type="region of interest" description="Disordered" evidence="2">
    <location>
        <begin position="1267"/>
        <end position="1303"/>
    </location>
</feature>
<feature type="compositionally biased region" description="Low complexity" evidence="2">
    <location>
        <begin position="1166"/>
        <end position="1185"/>
    </location>
</feature>
<feature type="compositionally biased region" description="Polar residues" evidence="2">
    <location>
        <begin position="1680"/>
        <end position="1695"/>
    </location>
</feature>
<dbReference type="GO" id="GO:0006914">
    <property type="term" value="P:autophagy"/>
    <property type="evidence" value="ECO:0007669"/>
    <property type="project" value="UniProtKB-KW"/>
</dbReference>
<dbReference type="GO" id="GO:0007034">
    <property type="term" value="P:vacuolar transport"/>
    <property type="evidence" value="ECO:0007669"/>
    <property type="project" value="TreeGrafter"/>
</dbReference>
<feature type="compositionally biased region" description="Basic and acidic residues" evidence="2">
    <location>
        <begin position="724"/>
        <end position="787"/>
    </location>
</feature>
<feature type="compositionally biased region" description="Basic and acidic residues" evidence="2">
    <location>
        <begin position="2083"/>
        <end position="2131"/>
    </location>
</feature>
<feature type="compositionally biased region" description="Low complexity" evidence="2">
    <location>
        <begin position="1778"/>
        <end position="1787"/>
    </location>
</feature>
<gene>
    <name evidence="4" type="ORF">BESB_074560</name>
</gene>
<reference evidence="4 5" key="1">
    <citation type="submission" date="2017-09" db="EMBL/GenBank/DDBJ databases">
        <title>Genome sequencing of Besnoitia besnoiti strain Bb-Ger1.</title>
        <authorList>
            <person name="Schares G."/>
            <person name="Venepally P."/>
            <person name="Lorenzi H.A."/>
        </authorList>
    </citation>
    <scope>NUCLEOTIDE SEQUENCE [LARGE SCALE GENOMIC DNA]</scope>
    <source>
        <strain evidence="4 5">Bb-Ger1</strain>
    </source>
</reference>
<evidence type="ECO:0000313" key="5">
    <source>
        <dbReference type="Proteomes" id="UP000224006"/>
    </source>
</evidence>
<dbReference type="GO" id="GO:1901096">
    <property type="term" value="P:regulation of autophagosome maturation"/>
    <property type="evidence" value="ECO:0007669"/>
    <property type="project" value="TreeGrafter"/>
</dbReference>
<dbReference type="GO" id="GO:0005770">
    <property type="term" value="C:late endosome"/>
    <property type="evidence" value="ECO:0007669"/>
    <property type="project" value="TreeGrafter"/>
</dbReference>
<dbReference type="RefSeq" id="XP_029218313.1">
    <property type="nucleotide sequence ID" value="XM_029365829.1"/>
</dbReference>
<protein>
    <recommendedName>
        <fullName evidence="3">FPL domain-containing protein</fullName>
    </recommendedName>
</protein>
<keyword evidence="1" id="KW-0072">Autophagy</keyword>
<feature type="compositionally biased region" description="Acidic residues" evidence="2">
    <location>
        <begin position="2015"/>
        <end position="2034"/>
    </location>
</feature>
<feature type="compositionally biased region" description="Basic and acidic residues" evidence="2">
    <location>
        <begin position="2139"/>
        <end position="2151"/>
    </location>
</feature>
<feature type="region of interest" description="Disordered" evidence="2">
    <location>
        <begin position="1319"/>
        <end position="1360"/>
    </location>
</feature>
<dbReference type="PANTHER" id="PTHR21481">
    <property type="entry name" value="PROTEIN CLEC16A"/>
    <property type="match status" value="1"/>
</dbReference>
<feature type="compositionally biased region" description="Basic and acidic residues" evidence="2">
    <location>
        <begin position="1577"/>
        <end position="1589"/>
    </location>
</feature>
<feature type="region of interest" description="Disordered" evidence="2">
    <location>
        <begin position="969"/>
        <end position="1132"/>
    </location>
</feature>
<feature type="region of interest" description="Disordered" evidence="2">
    <location>
        <begin position="260"/>
        <end position="293"/>
    </location>
</feature>
<keyword evidence="5" id="KW-1185">Reference proteome</keyword>
<feature type="compositionally biased region" description="Low complexity" evidence="2">
    <location>
        <begin position="710"/>
        <end position="720"/>
    </location>
</feature>
<dbReference type="STRING" id="94643.A0A2A9MAS0"/>
<feature type="compositionally biased region" description="Low complexity" evidence="2">
    <location>
        <begin position="508"/>
        <end position="519"/>
    </location>
</feature>
<feature type="compositionally biased region" description="Basic and acidic residues" evidence="2">
    <location>
        <begin position="1036"/>
        <end position="1046"/>
    </location>
</feature>
<feature type="region of interest" description="Disordered" evidence="2">
    <location>
        <begin position="910"/>
        <end position="955"/>
    </location>
</feature>
<accession>A0A2A9MAS0</accession>
<dbReference type="GO" id="GO:0005794">
    <property type="term" value="C:Golgi apparatus"/>
    <property type="evidence" value="ECO:0007669"/>
    <property type="project" value="TreeGrafter"/>
</dbReference>
<feature type="compositionally biased region" description="Polar residues" evidence="2">
    <location>
        <begin position="2065"/>
        <end position="2076"/>
    </location>
</feature>
<feature type="region of interest" description="Disordered" evidence="2">
    <location>
        <begin position="1555"/>
        <end position="1704"/>
    </location>
</feature>
<feature type="compositionally biased region" description="Polar residues" evidence="2">
    <location>
        <begin position="1060"/>
        <end position="1070"/>
    </location>
</feature>
<dbReference type="OrthoDB" id="332958at2759"/>
<dbReference type="InterPro" id="IPR019155">
    <property type="entry name" value="CLEC16A/TT9_N"/>
</dbReference>
<comment type="caution">
    <text evidence="4">The sequence shown here is derived from an EMBL/GenBank/DDBJ whole genome shotgun (WGS) entry which is preliminary data.</text>
</comment>
<dbReference type="InterPro" id="IPR016024">
    <property type="entry name" value="ARM-type_fold"/>
</dbReference>